<gene>
    <name evidence="1" type="ORF">Q75_03540</name>
</gene>
<name>A0A147KAM6_9BACI</name>
<organism evidence="1 2">
    <name type="scientific">Bacillus coahuilensis p1.1.43</name>
    <dbReference type="NCBI Taxonomy" id="1150625"/>
    <lineage>
        <taxon>Bacteria</taxon>
        <taxon>Bacillati</taxon>
        <taxon>Bacillota</taxon>
        <taxon>Bacilli</taxon>
        <taxon>Bacillales</taxon>
        <taxon>Bacillaceae</taxon>
        <taxon>Bacillus</taxon>
    </lineage>
</organism>
<sequence length="287" mass="33489">MNGIPCILAVHEGLFTGKDIHINGDHVYTTAIKYDPTRNTITLRHTFSHEIVLTKEEIMTARSTIVTNKLRNQMLWIEPTNTTITPSKISNFSKESIGVTLHHAFNDRMSNFGLTALTKFEKMLRSTSKQGWLTLFQNPKHFVNACYYVNYWITHNTDGAAFRYMYSTYLDFLFSELNDERLKQSCDLFNQSARLWIELSNYALSLKPLQPLNKNLEELTICFDSLHAYKNKISKIQLEKTKVIETIDLDAEKVKHHFTQMSRIVRNIKEIEDEALAYLQEYHQQIK</sequence>
<protein>
    <submittedName>
        <fullName evidence="1">Uncharacterized protein</fullName>
    </submittedName>
</protein>
<dbReference type="OrthoDB" id="2988642at2"/>
<keyword evidence="2" id="KW-1185">Reference proteome</keyword>
<dbReference type="PATRIC" id="fig|1150625.3.peg.741"/>
<dbReference type="EMBL" id="LDYG01000019">
    <property type="protein sequence ID" value="KUP07847.1"/>
    <property type="molecule type" value="Genomic_DNA"/>
</dbReference>
<dbReference type="AlphaFoldDB" id="A0A147KAM6"/>
<proteinExistence type="predicted"/>
<evidence type="ECO:0000313" key="1">
    <source>
        <dbReference type="EMBL" id="KUP07847.1"/>
    </source>
</evidence>
<comment type="caution">
    <text evidence="1">The sequence shown here is derived from an EMBL/GenBank/DDBJ whole genome shotgun (WGS) entry which is preliminary data.</text>
</comment>
<dbReference type="Proteomes" id="UP000074108">
    <property type="component" value="Unassembled WGS sequence"/>
</dbReference>
<reference evidence="1 2" key="1">
    <citation type="journal article" date="2016" name="Front. Microbiol.">
        <title>Microevolution Analysis of Bacillus coahuilensis Unveils Differences in Phosphorus Acquisition Strategies and Their Regulation.</title>
        <authorList>
            <person name="Gomez-Lunar Z."/>
            <person name="Hernandez-Gonzalez I."/>
            <person name="Rodriguez-Torres M.D."/>
            <person name="Souza V."/>
            <person name="Olmedo-Alvarez G."/>
        </authorList>
    </citation>
    <scope>NUCLEOTIDE SEQUENCE [LARGE SCALE GENOMIC DNA]</scope>
    <source>
        <strain evidence="2">p1.1.43</strain>
    </source>
</reference>
<dbReference type="RefSeq" id="WP_059350397.1">
    <property type="nucleotide sequence ID" value="NZ_LDYG01000019.1"/>
</dbReference>
<accession>A0A147KAM6</accession>
<evidence type="ECO:0000313" key="2">
    <source>
        <dbReference type="Proteomes" id="UP000074108"/>
    </source>
</evidence>